<feature type="region of interest" description="Disordered" evidence="1">
    <location>
        <begin position="18"/>
        <end position="40"/>
    </location>
</feature>
<dbReference type="EMBL" id="JAGGDJ010000003">
    <property type="protein sequence ID" value="MBO7744059.1"/>
    <property type="molecule type" value="Genomic_DNA"/>
</dbReference>
<dbReference type="Proteomes" id="UP000670947">
    <property type="component" value="Unassembled WGS sequence"/>
</dbReference>
<feature type="transmembrane region" description="Helical" evidence="2">
    <location>
        <begin position="45"/>
        <end position="64"/>
    </location>
</feature>
<accession>A0ABS3W6Y7</accession>
<keyword evidence="2" id="KW-0812">Transmembrane</keyword>
<sequence>MDDFYDETAAALEAEWGLEKDGEEAPALPPRRASHPSSKQQLTRWFYRLLIFLFLLLLAGLLWWGRQFDY</sequence>
<keyword evidence="4" id="KW-1185">Reference proteome</keyword>
<evidence type="ECO:0000313" key="4">
    <source>
        <dbReference type="Proteomes" id="UP000670947"/>
    </source>
</evidence>
<keyword evidence="2" id="KW-1133">Transmembrane helix</keyword>
<gene>
    <name evidence="3" type="ORF">I8J29_07635</name>
</gene>
<evidence type="ECO:0000256" key="2">
    <source>
        <dbReference type="SAM" id="Phobius"/>
    </source>
</evidence>
<evidence type="ECO:0000256" key="1">
    <source>
        <dbReference type="SAM" id="MobiDB-lite"/>
    </source>
</evidence>
<organism evidence="3 4">
    <name type="scientific">Paenibacillus artemisiicola</name>
    <dbReference type="NCBI Taxonomy" id="1172618"/>
    <lineage>
        <taxon>Bacteria</taxon>
        <taxon>Bacillati</taxon>
        <taxon>Bacillota</taxon>
        <taxon>Bacilli</taxon>
        <taxon>Bacillales</taxon>
        <taxon>Paenibacillaceae</taxon>
        <taxon>Paenibacillus</taxon>
    </lineage>
</organism>
<name>A0ABS3W6Y7_9BACL</name>
<protein>
    <submittedName>
        <fullName evidence="3">Uncharacterized protein</fullName>
    </submittedName>
</protein>
<keyword evidence="2" id="KW-0472">Membrane</keyword>
<evidence type="ECO:0000313" key="3">
    <source>
        <dbReference type="EMBL" id="MBO7744059.1"/>
    </source>
</evidence>
<comment type="caution">
    <text evidence="3">The sequence shown here is derived from an EMBL/GenBank/DDBJ whole genome shotgun (WGS) entry which is preliminary data.</text>
</comment>
<proteinExistence type="predicted"/>
<reference evidence="3 4" key="1">
    <citation type="submission" date="2021-03" db="EMBL/GenBank/DDBJ databases">
        <title>Paenibacillus artemisicola MWE-103 whole genome sequence.</title>
        <authorList>
            <person name="Ham Y.J."/>
        </authorList>
    </citation>
    <scope>NUCLEOTIDE SEQUENCE [LARGE SCALE GENOMIC DNA]</scope>
    <source>
        <strain evidence="3 4">MWE-103</strain>
    </source>
</reference>